<name>X0VYU2_9ZZZZ</name>
<dbReference type="EMBL" id="BARS01037870">
    <property type="protein sequence ID" value="GAG16272.1"/>
    <property type="molecule type" value="Genomic_DNA"/>
</dbReference>
<proteinExistence type="predicted"/>
<accession>X0VYU2</accession>
<evidence type="ECO:0000313" key="1">
    <source>
        <dbReference type="EMBL" id="GAG16272.1"/>
    </source>
</evidence>
<sequence length="134" mass="15465">MGNGSAVLDREHVVLTVECAEPEGTVDRSVEQIQLSAEKLKWLYDRVKEFDLVFNDHVPNTLDGFASLFVVPNGNGRITSNGLIWQVDEVGILYLTDIRPEFEALAHFTFWDRRIRGREELVRAMLRYCFDRYG</sequence>
<comment type="caution">
    <text evidence="1">The sequence shown here is derived from an EMBL/GenBank/DDBJ whole genome shotgun (WGS) entry which is preliminary data.</text>
</comment>
<gene>
    <name evidence="1" type="ORF">S01H1_58016</name>
</gene>
<protein>
    <submittedName>
        <fullName evidence="1">Uncharacterized protein</fullName>
    </submittedName>
</protein>
<reference evidence="1" key="1">
    <citation type="journal article" date="2014" name="Front. Microbiol.">
        <title>High frequency of phylogenetically diverse reductive dehalogenase-homologous genes in deep subseafloor sedimentary metagenomes.</title>
        <authorList>
            <person name="Kawai M."/>
            <person name="Futagami T."/>
            <person name="Toyoda A."/>
            <person name="Takaki Y."/>
            <person name="Nishi S."/>
            <person name="Hori S."/>
            <person name="Arai W."/>
            <person name="Tsubouchi T."/>
            <person name="Morono Y."/>
            <person name="Uchiyama I."/>
            <person name="Ito T."/>
            <person name="Fujiyama A."/>
            <person name="Inagaki F."/>
            <person name="Takami H."/>
        </authorList>
    </citation>
    <scope>NUCLEOTIDE SEQUENCE</scope>
    <source>
        <strain evidence="1">Expedition CK06-06</strain>
    </source>
</reference>
<dbReference type="AlphaFoldDB" id="X0VYU2"/>
<feature type="non-terminal residue" evidence="1">
    <location>
        <position position="134"/>
    </location>
</feature>
<organism evidence="1">
    <name type="scientific">marine sediment metagenome</name>
    <dbReference type="NCBI Taxonomy" id="412755"/>
    <lineage>
        <taxon>unclassified sequences</taxon>
        <taxon>metagenomes</taxon>
        <taxon>ecological metagenomes</taxon>
    </lineage>
</organism>